<dbReference type="RefSeq" id="WP_329431859.1">
    <property type="nucleotide sequence ID" value="NZ_JBGOSP010000026.1"/>
</dbReference>
<dbReference type="InterPro" id="IPR037401">
    <property type="entry name" value="SnoaL-like"/>
</dbReference>
<dbReference type="Gene3D" id="3.10.450.50">
    <property type="match status" value="1"/>
</dbReference>
<accession>A0ABV4SSZ8</accession>
<sequence>MTDEVLKAADALVSAFGEGRLDDYFDAFTPDATFVFHTTSERVASTADYRALWNRWVAEDGFRIVRCTSADQLVQPFGDTAVFSHRVETTVATTAGEETLRERETIVFTRQDSGRWLAVHEHLSPAPEA</sequence>
<dbReference type="Pfam" id="PF13474">
    <property type="entry name" value="SnoaL_3"/>
    <property type="match status" value="1"/>
</dbReference>
<gene>
    <name evidence="2" type="ORF">ACEG43_36230</name>
</gene>
<dbReference type="EMBL" id="JBGOSP010000026">
    <property type="protein sequence ID" value="MFA3841581.1"/>
    <property type="molecule type" value="Genomic_DNA"/>
</dbReference>
<organism evidence="2 3">
    <name type="scientific">Streptomyces aureus</name>
    <dbReference type="NCBI Taxonomy" id="193461"/>
    <lineage>
        <taxon>Bacteria</taxon>
        <taxon>Bacillati</taxon>
        <taxon>Actinomycetota</taxon>
        <taxon>Actinomycetes</taxon>
        <taxon>Kitasatosporales</taxon>
        <taxon>Streptomycetaceae</taxon>
        <taxon>Streptomyces</taxon>
    </lineage>
</organism>
<evidence type="ECO:0000259" key="1">
    <source>
        <dbReference type="Pfam" id="PF13474"/>
    </source>
</evidence>
<name>A0ABV4SSZ8_9ACTN</name>
<protein>
    <submittedName>
        <fullName evidence="2">Nuclear transport factor 2 family protein</fullName>
    </submittedName>
</protein>
<comment type="caution">
    <text evidence="2">The sequence shown here is derived from an EMBL/GenBank/DDBJ whole genome shotgun (WGS) entry which is preliminary data.</text>
</comment>
<reference evidence="2 3" key="1">
    <citation type="submission" date="2024-08" db="EMBL/GenBank/DDBJ databases">
        <title>Genome sequence of Streptomyces aureus CACIA-1.46HGO.</title>
        <authorList>
            <person name="Evangelista-Martinez Z."/>
        </authorList>
    </citation>
    <scope>NUCLEOTIDE SEQUENCE [LARGE SCALE GENOMIC DNA]</scope>
    <source>
        <strain evidence="2 3">CACIA-1.46HGO</strain>
    </source>
</reference>
<evidence type="ECO:0000313" key="3">
    <source>
        <dbReference type="Proteomes" id="UP001571476"/>
    </source>
</evidence>
<dbReference type="InterPro" id="IPR032710">
    <property type="entry name" value="NTF2-like_dom_sf"/>
</dbReference>
<keyword evidence="3" id="KW-1185">Reference proteome</keyword>
<evidence type="ECO:0000313" key="2">
    <source>
        <dbReference type="EMBL" id="MFA3841581.1"/>
    </source>
</evidence>
<dbReference type="SUPFAM" id="SSF54427">
    <property type="entry name" value="NTF2-like"/>
    <property type="match status" value="1"/>
</dbReference>
<proteinExistence type="predicted"/>
<feature type="domain" description="SnoaL-like" evidence="1">
    <location>
        <begin position="5"/>
        <end position="126"/>
    </location>
</feature>
<dbReference type="Proteomes" id="UP001571476">
    <property type="component" value="Unassembled WGS sequence"/>
</dbReference>